<dbReference type="Proteomes" id="UP000317318">
    <property type="component" value="Chromosome"/>
</dbReference>
<keyword evidence="2" id="KW-1185">Reference proteome</keyword>
<evidence type="ECO:0000313" key="2">
    <source>
        <dbReference type="Proteomes" id="UP000317318"/>
    </source>
</evidence>
<dbReference type="AlphaFoldDB" id="A0A517R022"/>
<organism evidence="1 2">
    <name type="scientific">Stratiformator vulcanicus</name>
    <dbReference type="NCBI Taxonomy" id="2527980"/>
    <lineage>
        <taxon>Bacteria</taxon>
        <taxon>Pseudomonadati</taxon>
        <taxon>Planctomycetota</taxon>
        <taxon>Planctomycetia</taxon>
        <taxon>Planctomycetales</taxon>
        <taxon>Planctomycetaceae</taxon>
        <taxon>Stratiformator</taxon>
    </lineage>
</organism>
<dbReference type="RefSeq" id="WP_310821228.1">
    <property type="nucleotide sequence ID" value="NZ_CP036268.1"/>
</dbReference>
<protein>
    <submittedName>
        <fullName evidence="1">Uncharacterized protein</fullName>
    </submittedName>
</protein>
<sequence length="52" mass="5685">MDDAAGTFVPWACGSMSRENWEDGLTPPFSTWEKVAEGRLRARACLCACGSF</sequence>
<reference evidence="1 2" key="1">
    <citation type="submission" date="2019-02" db="EMBL/GenBank/DDBJ databases">
        <title>Deep-cultivation of Planctomycetes and their phenomic and genomic characterization uncovers novel biology.</title>
        <authorList>
            <person name="Wiegand S."/>
            <person name="Jogler M."/>
            <person name="Boedeker C."/>
            <person name="Pinto D."/>
            <person name="Vollmers J."/>
            <person name="Rivas-Marin E."/>
            <person name="Kohn T."/>
            <person name="Peeters S.H."/>
            <person name="Heuer A."/>
            <person name="Rast P."/>
            <person name="Oberbeckmann S."/>
            <person name="Bunk B."/>
            <person name="Jeske O."/>
            <person name="Meyerdierks A."/>
            <person name="Storesund J.E."/>
            <person name="Kallscheuer N."/>
            <person name="Luecker S."/>
            <person name="Lage O.M."/>
            <person name="Pohl T."/>
            <person name="Merkel B.J."/>
            <person name="Hornburger P."/>
            <person name="Mueller R.-W."/>
            <person name="Bruemmer F."/>
            <person name="Labrenz M."/>
            <person name="Spormann A.M."/>
            <person name="Op den Camp H."/>
            <person name="Overmann J."/>
            <person name="Amann R."/>
            <person name="Jetten M.S.M."/>
            <person name="Mascher T."/>
            <person name="Medema M.H."/>
            <person name="Devos D.P."/>
            <person name="Kaster A.-K."/>
            <person name="Ovreas L."/>
            <person name="Rohde M."/>
            <person name="Galperin M.Y."/>
            <person name="Jogler C."/>
        </authorList>
    </citation>
    <scope>NUCLEOTIDE SEQUENCE [LARGE SCALE GENOMIC DNA]</scope>
    <source>
        <strain evidence="1 2">Pan189</strain>
    </source>
</reference>
<accession>A0A517R022</accession>
<dbReference type="EMBL" id="CP036268">
    <property type="protein sequence ID" value="QDT37231.1"/>
    <property type="molecule type" value="Genomic_DNA"/>
</dbReference>
<dbReference type="KEGG" id="svp:Pan189_16040"/>
<name>A0A517R022_9PLAN</name>
<evidence type="ECO:0000313" key="1">
    <source>
        <dbReference type="EMBL" id="QDT37231.1"/>
    </source>
</evidence>
<proteinExistence type="predicted"/>
<gene>
    <name evidence="1" type="ORF">Pan189_16040</name>
</gene>